<dbReference type="SUPFAM" id="SSF53383">
    <property type="entry name" value="PLP-dependent transferases"/>
    <property type="match status" value="1"/>
</dbReference>
<reference evidence="3 4" key="1">
    <citation type="submission" date="2023-01" db="EMBL/GenBank/DDBJ databases">
        <title>Novel species of the genus Asticcacaulis isolated from rivers.</title>
        <authorList>
            <person name="Lu H."/>
        </authorList>
    </citation>
    <scope>NUCLEOTIDE SEQUENCE [LARGE SCALE GENOMIC DNA]</scope>
    <source>
        <strain evidence="3 4">LKC15W</strain>
    </source>
</reference>
<dbReference type="PANTHER" id="PTHR30244:SF34">
    <property type="entry name" value="DTDP-4-AMINO-4,6-DIDEOXYGALACTOSE TRANSAMINASE"/>
    <property type="match status" value="1"/>
</dbReference>
<dbReference type="InterPro" id="IPR015424">
    <property type="entry name" value="PyrdxlP-dep_Trfase"/>
</dbReference>
<keyword evidence="4" id="KW-1185">Reference proteome</keyword>
<accession>A0ABT5HJ78</accession>
<dbReference type="RefSeq" id="WP_272744603.1">
    <property type="nucleotide sequence ID" value="NZ_JAQQKV010000002.1"/>
</dbReference>
<dbReference type="EMBL" id="JAQQKV010000002">
    <property type="protein sequence ID" value="MDC7676257.1"/>
    <property type="molecule type" value="Genomic_DNA"/>
</dbReference>
<dbReference type="Pfam" id="PF01041">
    <property type="entry name" value="DegT_DnrJ_EryC1"/>
    <property type="match status" value="1"/>
</dbReference>
<dbReference type="InterPro" id="IPR015421">
    <property type="entry name" value="PyrdxlP-dep_Trfase_major"/>
</dbReference>
<evidence type="ECO:0000256" key="1">
    <source>
        <dbReference type="ARBA" id="ARBA00037999"/>
    </source>
</evidence>
<name>A0ABT5HJ78_9CAUL</name>
<dbReference type="InterPro" id="IPR000653">
    <property type="entry name" value="DegT/StrS_aminotransferase"/>
</dbReference>
<dbReference type="GO" id="GO:0008483">
    <property type="term" value="F:transaminase activity"/>
    <property type="evidence" value="ECO:0007669"/>
    <property type="project" value="UniProtKB-KW"/>
</dbReference>
<organism evidence="3 4">
    <name type="scientific">Asticcacaulis machinosus</name>
    <dbReference type="NCBI Taxonomy" id="2984211"/>
    <lineage>
        <taxon>Bacteria</taxon>
        <taxon>Pseudomonadati</taxon>
        <taxon>Pseudomonadota</taxon>
        <taxon>Alphaproteobacteria</taxon>
        <taxon>Caulobacterales</taxon>
        <taxon>Caulobacteraceae</taxon>
        <taxon>Asticcacaulis</taxon>
    </lineage>
</organism>
<dbReference type="Gene3D" id="3.40.640.10">
    <property type="entry name" value="Type I PLP-dependent aspartate aminotransferase-like (Major domain)"/>
    <property type="match status" value="1"/>
</dbReference>
<keyword evidence="2" id="KW-0663">Pyridoxal phosphate</keyword>
<comment type="similarity">
    <text evidence="1 2">Belongs to the DegT/DnrJ/EryC1 family.</text>
</comment>
<gene>
    <name evidence="3" type="ORF">PQU98_08955</name>
</gene>
<comment type="caution">
    <text evidence="3">The sequence shown here is derived from an EMBL/GenBank/DDBJ whole genome shotgun (WGS) entry which is preliminary data.</text>
</comment>
<dbReference type="Proteomes" id="UP001218579">
    <property type="component" value="Unassembled WGS sequence"/>
</dbReference>
<sequence>MPMKPRLKLDIGFKDLLSVFMPVAEDEASLRLKITQGFGGDRPVVAGLSVRTLFDAALTVLIPELGAKSVVMSAVNIETMRMIAENHSLDVHAVDIVSETLLPTAEALERALEDSGARIVVIAQLYGAVSSLKPLAEVCRRYDAVLIEDAAQAFCGNFHLGDPSADLSLFSFGPVKRATALGGAVAVVRSPERAEAMSAILSHWPMRGDGWLRARAVKIAGLKLASLPLIYGLIIRLLERMGMDPDATIGRLARGFAAGNILTQIRYRPPRTLLRLLARRLGQVHDLKGRRNRAIEVAIGLPKGATLLATEATKNAYWVMPVVCGDPDEVVVRARRQGIDVTRGATSLRAFGSPRQAPAAHNLIRRVVYWPL</sequence>
<evidence type="ECO:0000313" key="4">
    <source>
        <dbReference type="Proteomes" id="UP001218579"/>
    </source>
</evidence>
<proteinExistence type="inferred from homology"/>
<keyword evidence="3" id="KW-0032">Aminotransferase</keyword>
<evidence type="ECO:0000313" key="3">
    <source>
        <dbReference type="EMBL" id="MDC7676257.1"/>
    </source>
</evidence>
<evidence type="ECO:0000256" key="2">
    <source>
        <dbReference type="RuleBase" id="RU004508"/>
    </source>
</evidence>
<protein>
    <submittedName>
        <fullName evidence="3">DegT/DnrJ/EryC1/StrS family aminotransferase</fullName>
    </submittedName>
</protein>
<keyword evidence="3" id="KW-0808">Transferase</keyword>
<dbReference type="PANTHER" id="PTHR30244">
    <property type="entry name" value="TRANSAMINASE"/>
    <property type="match status" value="1"/>
</dbReference>